<proteinExistence type="predicted"/>
<evidence type="ECO:0000313" key="1">
    <source>
        <dbReference type="EMBL" id="QBZ56295.1"/>
    </source>
</evidence>
<sequence length="91" mass="10113">MVRQEPSLPYSLTSPGTRAASVVIEAFCGDFGLLVGPGSLMWDIPVNFELLPTYTTGWVRYTSTPDAMAAPGFHYVRSNQRRKHGFLRLHA</sequence>
<organism evidence="1 2">
    <name type="scientific">Pyricularia oryzae</name>
    <name type="common">Rice blast fungus</name>
    <name type="synonym">Magnaporthe oryzae</name>
    <dbReference type="NCBI Taxonomy" id="318829"/>
    <lineage>
        <taxon>Eukaryota</taxon>
        <taxon>Fungi</taxon>
        <taxon>Dikarya</taxon>
        <taxon>Ascomycota</taxon>
        <taxon>Pezizomycotina</taxon>
        <taxon>Sordariomycetes</taxon>
        <taxon>Sordariomycetidae</taxon>
        <taxon>Magnaporthales</taxon>
        <taxon>Pyriculariaceae</taxon>
        <taxon>Pyricularia</taxon>
    </lineage>
</organism>
<dbReference type="AlphaFoldDB" id="A0A4V1C5G4"/>
<reference evidence="1 2" key="1">
    <citation type="journal article" date="2019" name="Mol. Biol. Evol.">
        <title>Blast fungal genomes show frequent chromosomal changes, gene gains and losses, and effector gene turnover.</title>
        <authorList>
            <person name="Gomez Luciano L.B."/>
            <person name="Jason Tsai I."/>
            <person name="Chuma I."/>
            <person name="Tosa Y."/>
            <person name="Chen Y.H."/>
            <person name="Li J.Y."/>
            <person name="Li M.Y."/>
            <person name="Jade Lu M.Y."/>
            <person name="Nakayashiki H."/>
            <person name="Li W.H."/>
        </authorList>
    </citation>
    <scope>NUCLEOTIDE SEQUENCE [LARGE SCALE GENOMIC DNA]</scope>
    <source>
        <strain evidence="1">MZ5-1-6</strain>
    </source>
</reference>
<dbReference type="EMBL" id="CP034205">
    <property type="protein sequence ID" value="QBZ56295.1"/>
    <property type="molecule type" value="Genomic_DNA"/>
</dbReference>
<evidence type="ECO:0000313" key="2">
    <source>
        <dbReference type="Proteomes" id="UP000294847"/>
    </source>
</evidence>
<name>A0A4V1C5G4_PYROR</name>
<accession>A0A4V1C5G4</accession>
<gene>
    <name evidence="1" type="ORF">PoMZ_01201</name>
</gene>
<protein>
    <submittedName>
        <fullName evidence="1">Uncharacterized protein</fullName>
    </submittedName>
</protein>
<dbReference type="Proteomes" id="UP000294847">
    <property type="component" value="Chromosome 2"/>
</dbReference>